<dbReference type="SMART" id="SM00110">
    <property type="entry name" value="C1Q"/>
    <property type="match status" value="1"/>
</dbReference>
<organism evidence="4 5">
    <name type="scientific">Poecilia mexicana</name>
    <dbReference type="NCBI Taxonomy" id="48701"/>
    <lineage>
        <taxon>Eukaryota</taxon>
        <taxon>Metazoa</taxon>
        <taxon>Chordata</taxon>
        <taxon>Craniata</taxon>
        <taxon>Vertebrata</taxon>
        <taxon>Euteleostomi</taxon>
        <taxon>Actinopterygii</taxon>
        <taxon>Neopterygii</taxon>
        <taxon>Teleostei</taxon>
        <taxon>Neoteleostei</taxon>
        <taxon>Acanthomorphata</taxon>
        <taxon>Ovalentaria</taxon>
        <taxon>Atherinomorphae</taxon>
        <taxon>Cyprinodontiformes</taxon>
        <taxon>Poeciliidae</taxon>
        <taxon>Poeciliinae</taxon>
        <taxon>Poecilia</taxon>
    </lineage>
</organism>
<evidence type="ECO:0000256" key="2">
    <source>
        <dbReference type="SAM" id="SignalP"/>
    </source>
</evidence>
<proteinExistence type="predicted"/>
<keyword evidence="1" id="KW-0175">Coiled coil</keyword>
<dbReference type="InterPro" id="IPR008983">
    <property type="entry name" value="Tumour_necrosis_fac-like_dom"/>
</dbReference>
<dbReference type="STRING" id="48701.ENSPMEP00000003735"/>
<dbReference type="Gene3D" id="2.60.120.40">
    <property type="match status" value="1"/>
</dbReference>
<name>A0A3B3WLR2_9TELE</name>
<feature type="signal peptide" evidence="2">
    <location>
        <begin position="1"/>
        <end position="18"/>
    </location>
</feature>
<protein>
    <recommendedName>
        <fullName evidence="3">C1q domain-containing protein</fullName>
    </recommendedName>
</protein>
<accession>A0A3B3WLR2</accession>
<evidence type="ECO:0000259" key="3">
    <source>
        <dbReference type="SMART" id="SM00110"/>
    </source>
</evidence>
<evidence type="ECO:0000256" key="1">
    <source>
        <dbReference type="SAM" id="Coils"/>
    </source>
</evidence>
<reference evidence="4" key="1">
    <citation type="submission" date="2025-08" db="UniProtKB">
        <authorList>
            <consortium name="Ensembl"/>
        </authorList>
    </citation>
    <scope>IDENTIFICATION</scope>
</reference>
<dbReference type="Proteomes" id="UP000261480">
    <property type="component" value="Unplaced"/>
</dbReference>
<dbReference type="Ensembl" id="ENSPMET00000010379.1">
    <property type="protein sequence ID" value="ENSPMEP00000003735.1"/>
    <property type="gene ID" value="ENSPMEG00000004908.1"/>
</dbReference>
<feature type="chain" id="PRO_5017425397" description="C1q domain-containing protein" evidence="2">
    <location>
        <begin position="19"/>
        <end position="196"/>
    </location>
</feature>
<feature type="coiled-coil region" evidence="1">
    <location>
        <begin position="38"/>
        <end position="86"/>
    </location>
</feature>
<dbReference type="InterPro" id="IPR001073">
    <property type="entry name" value="C1q_dom"/>
</dbReference>
<keyword evidence="5" id="KW-1185">Reference proteome</keyword>
<sequence length="196" mass="21296">MKIALFYLMLLLVGSVSMDQSNQSKDHESSSGEILEALREMTASLTELKCEVKTLKKENAEQATKLASQEAEIKKLNGKLEADLSESAVTLGPFNTFTILAFKYVVTNIGNASTNVPYNVGVSGGSHAVGAVITKNGERTFITYEHQTNGLSSSSNSITLHLKVGDQVSVSIWPETKLFDDENNPSTFSSHLLFTM</sequence>
<reference evidence="4" key="2">
    <citation type="submission" date="2025-09" db="UniProtKB">
        <authorList>
            <consortium name="Ensembl"/>
        </authorList>
    </citation>
    <scope>IDENTIFICATION</scope>
</reference>
<keyword evidence="2" id="KW-0732">Signal</keyword>
<dbReference type="AlphaFoldDB" id="A0A3B3WLR2"/>
<dbReference type="Pfam" id="PF00386">
    <property type="entry name" value="C1q"/>
    <property type="match status" value="1"/>
</dbReference>
<feature type="domain" description="C1q" evidence="3">
    <location>
        <begin position="75"/>
        <end position="196"/>
    </location>
</feature>
<evidence type="ECO:0000313" key="5">
    <source>
        <dbReference type="Proteomes" id="UP000261480"/>
    </source>
</evidence>
<evidence type="ECO:0000313" key="4">
    <source>
        <dbReference type="Ensembl" id="ENSPMEP00000003735.1"/>
    </source>
</evidence>
<dbReference type="SUPFAM" id="SSF49842">
    <property type="entry name" value="TNF-like"/>
    <property type="match status" value="1"/>
</dbReference>